<evidence type="ECO:0000313" key="3">
    <source>
        <dbReference type="EMBL" id="KUK62237.1"/>
    </source>
</evidence>
<feature type="transmembrane region" description="Helical" evidence="2">
    <location>
        <begin position="123"/>
        <end position="142"/>
    </location>
</feature>
<comment type="caution">
    <text evidence="3">The sequence shown here is derived from an EMBL/GenBank/DDBJ whole genome shotgun (WGS) entry which is preliminary data.</text>
</comment>
<feature type="region of interest" description="Disordered" evidence="1">
    <location>
        <begin position="196"/>
        <end position="216"/>
    </location>
</feature>
<organism evidence="3 5">
    <name type="scientific">Methanoculleus marisnigri</name>
    <dbReference type="NCBI Taxonomy" id="2198"/>
    <lineage>
        <taxon>Archaea</taxon>
        <taxon>Methanobacteriati</taxon>
        <taxon>Methanobacteriota</taxon>
        <taxon>Stenosarchaea group</taxon>
        <taxon>Methanomicrobia</taxon>
        <taxon>Methanomicrobiales</taxon>
        <taxon>Methanomicrobiaceae</taxon>
        <taxon>Methanoculleus</taxon>
    </lineage>
</organism>
<reference evidence="5 6" key="2">
    <citation type="journal article" date="2015" name="MBio">
        <title>Genome-Resolved Metagenomic Analysis Reveals Roles for Candidate Phyla and Other Microbial Community Members in Biogeochemical Transformations in Oil Reservoirs.</title>
        <authorList>
            <person name="Hu P."/>
            <person name="Tom L."/>
            <person name="Singh A."/>
            <person name="Thomas B.C."/>
            <person name="Baker B.J."/>
            <person name="Piceno Y.M."/>
            <person name="Andersen G.L."/>
            <person name="Banfield J.F."/>
        </authorList>
    </citation>
    <scope>NUCLEOTIDE SEQUENCE [LARGE SCALE GENOMIC DNA]</scope>
</reference>
<feature type="transmembrane region" description="Helical" evidence="2">
    <location>
        <begin position="162"/>
        <end position="179"/>
    </location>
</feature>
<evidence type="ECO:0000313" key="5">
    <source>
        <dbReference type="Proteomes" id="UP000054323"/>
    </source>
</evidence>
<feature type="transmembrane region" description="Helical" evidence="2">
    <location>
        <begin position="7"/>
        <end position="27"/>
    </location>
</feature>
<dbReference type="Proteomes" id="UP000054598">
    <property type="component" value="Unassembled WGS sequence"/>
</dbReference>
<dbReference type="InterPro" id="IPR014509">
    <property type="entry name" value="YjdF-like"/>
</dbReference>
<accession>A0A101GPK9</accession>
<feature type="transmembrane region" description="Helical" evidence="2">
    <location>
        <begin position="33"/>
        <end position="49"/>
    </location>
</feature>
<reference evidence="3" key="1">
    <citation type="journal article" date="2015" name="MBio">
        <title>Genome-resolved metagenomic analysis reveals roles for candidate phyla and other microbial community members in biogeochemical transformations in oil reservoirs.</title>
        <authorList>
            <person name="Hu P."/>
            <person name="Tom L."/>
            <person name="Singh A."/>
            <person name="Thomas B.C."/>
            <person name="Baker B.J."/>
            <person name="Piceno Y.M."/>
            <person name="Andersen G.L."/>
            <person name="Banfield J.F."/>
        </authorList>
    </citation>
    <scope>NUCLEOTIDE SEQUENCE [LARGE SCALE GENOMIC DNA]</scope>
    <source>
        <strain evidence="3">62_101</strain>
        <strain evidence="4">63_41</strain>
    </source>
</reference>
<evidence type="ECO:0000256" key="2">
    <source>
        <dbReference type="SAM" id="Phobius"/>
    </source>
</evidence>
<evidence type="ECO:0000256" key="1">
    <source>
        <dbReference type="SAM" id="MobiDB-lite"/>
    </source>
</evidence>
<protein>
    <recommendedName>
        <fullName evidence="7">DUF2238 domain-containing protein</fullName>
    </recommendedName>
</protein>
<dbReference type="Pfam" id="PF09997">
    <property type="entry name" value="DUF2238"/>
    <property type="match status" value="1"/>
</dbReference>
<evidence type="ECO:0000313" key="6">
    <source>
        <dbReference type="Proteomes" id="UP000054598"/>
    </source>
</evidence>
<dbReference type="EMBL" id="LGGD01000074">
    <property type="protein sequence ID" value="KUK62237.1"/>
    <property type="molecule type" value="Genomic_DNA"/>
</dbReference>
<keyword evidence="2" id="KW-0472">Membrane</keyword>
<feature type="compositionally biased region" description="Basic and acidic residues" evidence="1">
    <location>
        <begin position="207"/>
        <end position="216"/>
    </location>
</feature>
<dbReference type="EMBL" id="LGHE01000057">
    <property type="protein sequence ID" value="KUL02504.1"/>
    <property type="molecule type" value="Genomic_DNA"/>
</dbReference>
<keyword evidence="2" id="KW-0812">Transmembrane</keyword>
<dbReference type="PATRIC" id="fig|2198.3.peg.500"/>
<dbReference type="Proteomes" id="UP000054323">
    <property type="component" value="Unassembled WGS sequence"/>
</dbReference>
<evidence type="ECO:0008006" key="7">
    <source>
        <dbReference type="Google" id="ProtNLM"/>
    </source>
</evidence>
<feature type="transmembrane region" description="Helical" evidence="2">
    <location>
        <begin position="91"/>
        <end position="111"/>
    </location>
</feature>
<name>A0A101GPK9_9EURY</name>
<keyword evidence="2" id="KW-1133">Transmembrane helix</keyword>
<evidence type="ECO:0000313" key="4">
    <source>
        <dbReference type="EMBL" id="KUL02504.1"/>
    </source>
</evidence>
<sequence length="216" mass="23911">MQRPAGLYLAYLFQFLIAANVLLALSLGEYSQVFGGVIALGLTLVPAVVTRRWSITLPWGVNLLVALSLYLHIAGEIWGFYVIYYPYYDKVAHLISGVTVSVLAFVIVLLLDRFSRLNLSRWMIVGFVIIAAMAMEGFWEIYEWLFDTFLGTNLQYGLDDTMLDMISVLIGSIGVAFAGNRYLSRSSKEEIAGRMVVPEGSGAPGESVDHEEPRAG</sequence>
<gene>
    <name evidence="3" type="ORF">XD82_0758</name>
    <name evidence="4" type="ORF">XE10_0672</name>
</gene>
<proteinExistence type="predicted"/>
<dbReference type="AlphaFoldDB" id="A0A101GPK9"/>
<feature type="transmembrane region" description="Helical" evidence="2">
    <location>
        <begin position="61"/>
        <end position="85"/>
    </location>
</feature>